<sequence length="450" mass="50530">MKLFLEDTIVAPATNLSKQAISIIRISGKEAFNIVNKLLKKPLIEKNVQQLRKIYDNNQLIDESLILTFVENNSFTGENVVEINCHGGVLLTNKILQLLIFNGARLANPGEFSQRAYLNGRINLLQAESINNLIEAKNNLSIKLNAIGVVGKNNDKVIIIKEKILDMISRIQTSIDYPDYDDIEGSSSEEILKSLKETFNLIAEILKVSKRATFINQGIKTTIIGEPNVGKSSLLNALLNEDKAIVTNIEGTTRDIVEGEISFDNFSLKISDTAGIRKTNDQVESIGIEKSLNQIKESDLILYVIDKPVINQTIFKKIKSKKYLIVLNKADILSKEEIKKVFLQDKHIICVSAKNKEVNKLIEKIQSLYNNEDLLVADLPILTNINDITNLEIALNLINSSIKNLENGFDFDILSIDLYKSLEIINNLLGIIEMDEEVINNIFKKYCLGK</sequence>
<dbReference type="HAMAP" id="MF_00379">
    <property type="entry name" value="GTPase_MnmE"/>
    <property type="match status" value="1"/>
</dbReference>
<dbReference type="Gene3D" id="3.40.50.300">
    <property type="entry name" value="P-loop containing nucleotide triphosphate hydrolases"/>
    <property type="match status" value="1"/>
</dbReference>
<dbReference type="InterPro" id="IPR031168">
    <property type="entry name" value="G_TrmE"/>
</dbReference>
<organism evidence="9 10">
    <name type="scientific">Spiroplasma gladiatoris</name>
    <dbReference type="NCBI Taxonomy" id="2143"/>
    <lineage>
        <taxon>Bacteria</taxon>
        <taxon>Bacillati</taxon>
        <taxon>Mycoplasmatota</taxon>
        <taxon>Mollicutes</taxon>
        <taxon>Entomoplasmatales</taxon>
        <taxon>Spiroplasmataceae</taxon>
        <taxon>Spiroplasma</taxon>
    </lineage>
</organism>
<dbReference type="Gene3D" id="3.30.1360.120">
    <property type="entry name" value="Probable tRNA modification gtpase trme, domain 1"/>
    <property type="match status" value="1"/>
</dbReference>
<keyword evidence="6" id="KW-0479">Metal-binding</keyword>
<evidence type="ECO:0000313" key="9">
    <source>
        <dbReference type="EMBL" id="QBQ08221.1"/>
    </source>
</evidence>
<gene>
    <name evidence="6 9" type="primary">trmE</name>
    <name evidence="6" type="synonym">mnmE</name>
    <name evidence="9" type="ORF">SGLAD_v1c10220</name>
</gene>
<evidence type="ECO:0000256" key="2">
    <source>
        <dbReference type="ARBA" id="ARBA00022694"/>
    </source>
</evidence>
<dbReference type="KEGG" id="sgq:SGLAD_v1c10220"/>
<feature type="binding site" evidence="6">
    <location>
        <position position="228"/>
    </location>
    <ligand>
        <name>K(+)</name>
        <dbReference type="ChEBI" id="CHEBI:29103"/>
    </ligand>
</feature>
<dbReference type="GO" id="GO:0003924">
    <property type="term" value="F:GTPase activity"/>
    <property type="evidence" value="ECO:0007669"/>
    <property type="project" value="UniProtKB-UniRule"/>
</dbReference>
<feature type="binding site" evidence="6">
    <location>
        <position position="252"/>
    </location>
    <ligand>
        <name>K(+)</name>
        <dbReference type="ChEBI" id="CHEBI:29103"/>
    </ligand>
</feature>
<keyword evidence="10" id="KW-1185">Reference proteome</keyword>
<reference evidence="9 10" key="1">
    <citation type="submission" date="2019-03" db="EMBL/GenBank/DDBJ databases">
        <title>Complete genome sequence of Spiroplasma gladiatoris TG-1 (DSM 22552).</title>
        <authorList>
            <person name="Lin Y.-C."/>
            <person name="Chou L."/>
            <person name="Kuo C.-H."/>
        </authorList>
    </citation>
    <scope>NUCLEOTIDE SEQUENCE [LARGE SCALE GENOMIC DNA]</scope>
    <source>
        <strain evidence="9 10">TG-1</strain>
    </source>
</reference>
<comment type="cofactor">
    <cofactor evidence="6">
        <name>K(+)</name>
        <dbReference type="ChEBI" id="CHEBI:29103"/>
    </cofactor>
    <text evidence="6">Binds 1 potassium ion per subunit.</text>
</comment>
<dbReference type="InterPro" id="IPR027417">
    <property type="entry name" value="P-loop_NTPase"/>
</dbReference>
<dbReference type="NCBIfam" id="TIGR00450">
    <property type="entry name" value="mnmE_trmE_thdF"/>
    <property type="match status" value="1"/>
</dbReference>
<evidence type="ECO:0000259" key="8">
    <source>
        <dbReference type="PROSITE" id="PS51709"/>
    </source>
</evidence>
<dbReference type="PRINTS" id="PR00326">
    <property type="entry name" value="GTP1OBG"/>
</dbReference>
<evidence type="ECO:0000256" key="5">
    <source>
        <dbReference type="ARBA" id="ARBA00023134"/>
    </source>
</evidence>
<keyword evidence="6" id="KW-0963">Cytoplasm</keyword>
<dbReference type="EC" id="3.6.-.-" evidence="6"/>
<feature type="binding site" evidence="6">
    <location>
        <begin position="228"/>
        <end position="233"/>
    </location>
    <ligand>
        <name>GTP</name>
        <dbReference type="ChEBI" id="CHEBI:37565"/>
    </ligand>
</feature>
<dbReference type="Proteomes" id="UP000294309">
    <property type="component" value="Chromosome"/>
</dbReference>
<accession>A0A4P7AJ72</accession>
<feature type="domain" description="TrmE-type G" evidence="8">
    <location>
        <begin position="218"/>
        <end position="370"/>
    </location>
</feature>
<keyword evidence="3 6" id="KW-0547">Nucleotide-binding</keyword>
<dbReference type="CDD" id="cd14858">
    <property type="entry name" value="TrmE_N"/>
    <property type="match status" value="1"/>
</dbReference>
<dbReference type="EMBL" id="CP038013">
    <property type="protein sequence ID" value="QBQ08221.1"/>
    <property type="molecule type" value="Genomic_DNA"/>
</dbReference>
<keyword evidence="4 6" id="KW-0630">Potassium</keyword>
<keyword evidence="5 6" id="KW-0342">GTP-binding</keyword>
<name>A0A4P7AJ72_9MOLU</name>
<dbReference type="InterPro" id="IPR025867">
    <property type="entry name" value="MnmE_helical"/>
</dbReference>
<evidence type="ECO:0000256" key="7">
    <source>
        <dbReference type="RuleBase" id="RU003313"/>
    </source>
</evidence>
<dbReference type="GO" id="GO:0002098">
    <property type="term" value="P:tRNA wobble uridine modification"/>
    <property type="evidence" value="ECO:0007669"/>
    <property type="project" value="TreeGrafter"/>
</dbReference>
<protein>
    <recommendedName>
        <fullName evidence="6">tRNA modification GTPase MnmE</fullName>
        <ecNumber evidence="6">3.6.-.-</ecNumber>
    </recommendedName>
</protein>
<comment type="subunit">
    <text evidence="6">Homodimer. Heterotetramer of two MnmE and two MnmG subunits.</text>
</comment>
<dbReference type="InterPro" id="IPR004520">
    <property type="entry name" value="GTPase_MnmE"/>
</dbReference>
<dbReference type="InterPro" id="IPR027266">
    <property type="entry name" value="TrmE/GcvT-like"/>
</dbReference>
<keyword evidence="6" id="KW-0378">Hydrolase</keyword>
<feature type="binding site" evidence="6">
    <location>
        <position position="82"/>
    </location>
    <ligand>
        <name>(6S)-5-formyl-5,6,7,8-tetrahydrofolate</name>
        <dbReference type="ChEBI" id="CHEBI:57457"/>
    </ligand>
</feature>
<feature type="binding site" evidence="6">
    <location>
        <begin position="328"/>
        <end position="331"/>
    </location>
    <ligand>
        <name>GTP</name>
        <dbReference type="ChEBI" id="CHEBI:37565"/>
    </ligand>
</feature>
<keyword evidence="6" id="KW-0460">Magnesium</keyword>
<feature type="binding site" evidence="6">
    <location>
        <begin position="247"/>
        <end position="253"/>
    </location>
    <ligand>
        <name>GTP</name>
        <dbReference type="ChEBI" id="CHEBI:37565"/>
    </ligand>
</feature>
<comment type="function">
    <text evidence="6">Exhibits a very high intrinsic GTPase hydrolysis rate. Involved in the addition of a carboxymethylaminomethyl (cmnm) group at the wobble position (U34) of certain tRNAs, forming tRNA-cmnm(5)s(2)U34.</text>
</comment>
<feature type="binding site" evidence="6">
    <location>
        <position position="450"/>
    </location>
    <ligand>
        <name>(6S)-5-formyl-5,6,7,8-tetrahydrofolate</name>
        <dbReference type="ChEBI" id="CHEBI:57457"/>
    </ligand>
</feature>
<feature type="binding site" evidence="6">
    <location>
        <position position="121"/>
    </location>
    <ligand>
        <name>(6S)-5-formyl-5,6,7,8-tetrahydrofolate</name>
        <dbReference type="ChEBI" id="CHEBI:57457"/>
    </ligand>
</feature>
<feature type="binding site" evidence="6">
    <location>
        <position position="247"/>
    </location>
    <ligand>
        <name>K(+)</name>
        <dbReference type="ChEBI" id="CHEBI:29103"/>
    </ligand>
</feature>
<feature type="binding site" evidence="6">
    <location>
        <position position="232"/>
    </location>
    <ligand>
        <name>Mg(2+)</name>
        <dbReference type="ChEBI" id="CHEBI:18420"/>
    </ligand>
</feature>
<dbReference type="SUPFAM" id="SSF52540">
    <property type="entry name" value="P-loop containing nucleoside triphosphate hydrolases"/>
    <property type="match status" value="1"/>
</dbReference>
<dbReference type="Pfam" id="PF12631">
    <property type="entry name" value="MnmE_helical"/>
    <property type="match status" value="1"/>
</dbReference>
<dbReference type="PANTHER" id="PTHR42714">
    <property type="entry name" value="TRNA MODIFICATION GTPASE GTPBP3"/>
    <property type="match status" value="1"/>
</dbReference>
<dbReference type="InterPro" id="IPR005225">
    <property type="entry name" value="Small_GTP-bd"/>
</dbReference>
<dbReference type="NCBIfam" id="TIGR00231">
    <property type="entry name" value="small_GTP"/>
    <property type="match status" value="1"/>
</dbReference>
<proteinExistence type="inferred from homology"/>
<dbReference type="InterPro" id="IPR018948">
    <property type="entry name" value="GTP-bd_TrmE_N"/>
</dbReference>
<keyword evidence="2 6" id="KW-0819">tRNA processing</keyword>
<feature type="binding site" evidence="6">
    <location>
        <position position="249"/>
    </location>
    <ligand>
        <name>K(+)</name>
        <dbReference type="ChEBI" id="CHEBI:29103"/>
    </ligand>
</feature>
<dbReference type="Gene3D" id="1.20.120.430">
    <property type="entry name" value="tRNA modification GTPase MnmE domain 2"/>
    <property type="match status" value="1"/>
</dbReference>
<evidence type="ECO:0000256" key="6">
    <source>
        <dbReference type="HAMAP-Rule" id="MF_00379"/>
    </source>
</evidence>
<comment type="similarity">
    <text evidence="1 6 7">Belongs to the TRAFAC class TrmE-Era-EngA-EngB-Septin-like GTPase superfamily. TrmE GTPase family.</text>
</comment>
<dbReference type="GO" id="GO:0005525">
    <property type="term" value="F:GTP binding"/>
    <property type="evidence" value="ECO:0007669"/>
    <property type="project" value="UniProtKB-UniRule"/>
</dbReference>
<dbReference type="GO" id="GO:0046872">
    <property type="term" value="F:metal ion binding"/>
    <property type="evidence" value="ECO:0007669"/>
    <property type="project" value="UniProtKB-KW"/>
</dbReference>
<comment type="subcellular location">
    <subcellularLocation>
        <location evidence="6">Cytoplasm</location>
    </subcellularLocation>
</comment>
<dbReference type="PROSITE" id="PS51709">
    <property type="entry name" value="G_TRME"/>
    <property type="match status" value="1"/>
</dbReference>
<dbReference type="CDD" id="cd04164">
    <property type="entry name" value="trmE"/>
    <property type="match status" value="1"/>
</dbReference>
<dbReference type="InterPro" id="IPR027368">
    <property type="entry name" value="MnmE_dom2"/>
</dbReference>
<dbReference type="GO" id="GO:0030488">
    <property type="term" value="P:tRNA methylation"/>
    <property type="evidence" value="ECO:0007669"/>
    <property type="project" value="TreeGrafter"/>
</dbReference>
<feature type="binding site" evidence="6">
    <location>
        <position position="253"/>
    </location>
    <ligand>
        <name>Mg(2+)</name>
        <dbReference type="ChEBI" id="CHEBI:18420"/>
    </ligand>
</feature>
<dbReference type="Pfam" id="PF01926">
    <property type="entry name" value="MMR_HSR1"/>
    <property type="match status" value="1"/>
</dbReference>
<dbReference type="PANTHER" id="PTHR42714:SF2">
    <property type="entry name" value="TRNA MODIFICATION GTPASE GTPBP3, MITOCHONDRIAL"/>
    <property type="match status" value="1"/>
</dbReference>
<evidence type="ECO:0000256" key="1">
    <source>
        <dbReference type="ARBA" id="ARBA00011043"/>
    </source>
</evidence>
<evidence type="ECO:0000313" key="10">
    <source>
        <dbReference type="Proteomes" id="UP000294309"/>
    </source>
</evidence>
<evidence type="ECO:0000256" key="4">
    <source>
        <dbReference type="ARBA" id="ARBA00022958"/>
    </source>
</evidence>
<dbReference type="Pfam" id="PF10396">
    <property type="entry name" value="TrmE_N"/>
    <property type="match status" value="1"/>
</dbReference>
<comment type="caution">
    <text evidence="6">Lacks conserved residue(s) required for the propagation of feature annotation.</text>
</comment>
<feature type="binding site" evidence="6">
    <location>
        <begin position="272"/>
        <end position="275"/>
    </location>
    <ligand>
        <name>GTP</name>
        <dbReference type="ChEBI" id="CHEBI:37565"/>
    </ligand>
</feature>
<dbReference type="InterPro" id="IPR006073">
    <property type="entry name" value="GTP-bd"/>
</dbReference>
<feature type="binding site" evidence="6">
    <location>
        <position position="25"/>
    </location>
    <ligand>
        <name>(6S)-5-formyl-5,6,7,8-tetrahydrofolate</name>
        <dbReference type="ChEBI" id="CHEBI:57457"/>
    </ligand>
</feature>
<evidence type="ECO:0000256" key="3">
    <source>
        <dbReference type="ARBA" id="ARBA00022741"/>
    </source>
</evidence>
<dbReference type="AlphaFoldDB" id="A0A4P7AJ72"/>
<dbReference type="GO" id="GO:0005829">
    <property type="term" value="C:cytosol"/>
    <property type="evidence" value="ECO:0007669"/>
    <property type="project" value="TreeGrafter"/>
</dbReference>